<dbReference type="EMBL" id="VLKY01000005">
    <property type="protein sequence ID" value="TWI54831.1"/>
    <property type="molecule type" value="Genomic_DNA"/>
</dbReference>
<accession>A0A562QDK8</accession>
<reference evidence="2 3" key="1">
    <citation type="journal article" date="2015" name="Stand. Genomic Sci.">
        <title>Genomic Encyclopedia of Bacterial and Archaeal Type Strains, Phase III: the genomes of soil and plant-associated and newly described type strains.</title>
        <authorList>
            <person name="Whitman W.B."/>
            <person name="Woyke T."/>
            <person name="Klenk H.P."/>
            <person name="Zhou Y."/>
            <person name="Lilburn T.G."/>
            <person name="Beck B.J."/>
            <person name="De Vos P."/>
            <person name="Vandamme P."/>
            <person name="Eisen J.A."/>
            <person name="Garrity G."/>
            <person name="Hugenholtz P."/>
            <person name="Kyrpides N.C."/>
        </authorList>
    </citation>
    <scope>NUCLEOTIDE SEQUENCE [LARGE SCALE GENOMIC DNA]</scope>
    <source>
        <strain evidence="2 3">CGMCC 1.6858</strain>
    </source>
</reference>
<proteinExistence type="predicted"/>
<evidence type="ECO:0000256" key="1">
    <source>
        <dbReference type="SAM" id="SignalP"/>
    </source>
</evidence>
<organism evidence="2 3">
    <name type="scientific">Pseudomonas duriflava</name>
    <dbReference type="NCBI Taxonomy" id="459528"/>
    <lineage>
        <taxon>Bacteria</taxon>
        <taxon>Pseudomonadati</taxon>
        <taxon>Pseudomonadota</taxon>
        <taxon>Gammaproteobacteria</taxon>
        <taxon>Pseudomonadales</taxon>
        <taxon>Pseudomonadaceae</taxon>
        <taxon>Pseudomonas</taxon>
    </lineage>
</organism>
<evidence type="ECO:0000313" key="2">
    <source>
        <dbReference type="EMBL" id="TWI54831.1"/>
    </source>
</evidence>
<gene>
    <name evidence="2" type="ORF">IQ22_01734</name>
</gene>
<comment type="caution">
    <text evidence="2">The sequence shown here is derived from an EMBL/GenBank/DDBJ whole genome shotgun (WGS) entry which is preliminary data.</text>
</comment>
<dbReference type="RefSeq" id="WP_158635419.1">
    <property type="nucleotide sequence ID" value="NZ_VLKY01000005.1"/>
</dbReference>
<sequence>MSLFRKIAAFAVINTVSYSALATEGDALFDPSSEALKSRMASVHIKHKKAWNGG</sequence>
<name>A0A562QDK8_9PSED</name>
<keyword evidence="3" id="KW-1185">Reference proteome</keyword>
<feature type="signal peptide" evidence="1">
    <location>
        <begin position="1"/>
        <end position="22"/>
    </location>
</feature>
<dbReference type="AlphaFoldDB" id="A0A562QDK8"/>
<dbReference type="Proteomes" id="UP000316905">
    <property type="component" value="Unassembled WGS sequence"/>
</dbReference>
<evidence type="ECO:0000313" key="3">
    <source>
        <dbReference type="Proteomes" id="UP000316905"/>
    </source>
</evidence>
<feature type="chain" id="PRO_5021776497" evidence="1">
    <location>
        <begin position="23"/>
        <end position="54"/>
    </location>
</feature>
<protein>
    <submittedName>
        <fullName evidence="2">Uncharacterized protein</fullName>
    </submittedName>
</protein>
<keyword evidence="1" id="KW-0732">Signal</keyword>